<feature type="transmembrane region" description="Helical" evidence="1">
    <location>
        <begin position="40"/>
        <end position="62"/>
    </location>
</feature>
<organism evidence="2 3">
    <name type="scientific">Dactylosporangium aurantiacum</name>
    <dbReference type="NCBI Taxonomy" id="35754"/>
    <lineage>
        <taxon>Bacteria</taxon>
        <taxon>Bacillati</taxon>
        <taxon>Actinomycetota</taxon>
        <taxon>Actinomycetes</taxon>
        <taxon>Micromonosporales</taxon>
        <taxon>Micromonosporaceae</taxon>
        <taxon>Dactylosporangium</taxon>
    </lineage>
</organism>
<keyword evidence="1" id="KW-1133">Transmembrane helix</keyword>
<protein>
    <submittedName>
        <fullName evidence="2">Succinate dehydrogenase cytochrome b subunit</fullName>
    </submittedName>
</protein>
<dbReference type="InterPro" id="IPR011138">
    <property type="entry name" value="Cytochrome_b-558"/>
</dbReference>
<dbReference type="Gene3D" id="1.20.1300.10">
    <property type="entry name" value="Fumarate reductase/succinate dehydrogenase, transmembrane subunit"/>
    <property type="match status" value="1"/>
</dbReference>
<dbReference type="CDD" id="cd03498">
    <property type="entry name" value="SQR_TypeB_2_TM"/>
    <property type="match status" value="1"/>
</dbReference>
<dbReference type="InterPro" id="IPR034804">
    <property type="entry name" value="SQR/QFR_C/D"/>
</dbReference>
<reference evidence="2" key="1">
    <citation type="submission" date="2021-04" db="EMBL/GenBank/DDBJ databases">
        <title>Dactylosporangium aurantiacum NRRL B-8018 full assembly.</title>
        <authorList>
            <person name="Hartkoorn R.C."/>
            <person name="Beaudoing E."/>
            <person name="Hot D."/>
        </authorList>
    </citation>
    <scope>NUCLEOTIDE SEQUENCE</scope>
    <source>
        <strain evidence="2">NRRL B-8018</strain>
    </source>
</reference>
<dbReference type="RefSeq" id="WP_081971268.1">
    <property type="nucleotide sequence ID" value="NZ_JBIAZK010000022.1"/>
</dbReference>
<dbReference type="EMBL" id="CP073767">
    <property type="protein sequence ID" value="UWZ57204.1"/>
    <property type="molecule type" value="Genomic_DNA"/>
</dbReference>
<feature type="transmembrane region" description="Helical" evidence="1">
    <location>
        <begin position="230"/>
        <end position="254"/>
    </location>
</feature>
<sequence>MKVTVLSVDRVAVDTVDTAVRPTQTSTAPKAKPKKRRSSVGLKLLMAGTGLLLVLFLFAHMAGNLKIFVGGDAFDHYAHWLRDIGTPLLPHTWYLWIQRAVLTVAVLGHIAAAVILARRARLARPVRYAHRPKVQGSYAARTMRWGGVIILLFVIFHILDLTTGTVNPVGDARHPHANVVADFAPSRWYVTLFYTLAIVAVGFHLRHGIFSALRTLGQQSPRGERRARTIALALSLVLVVGYLSVPFAVTIGAIK</sequence>
<feature type="transmembrane region" description="Helical" evidence="1">
    <location>
        <begin position="138"/>
        <end position="159"/>
    </location>
</feature>
<dbReference type="Proteomes" id="UP001058003">
    <property type="component" value="Chromosome"/>
</dbReference>
<dbReference type="NCBIfam" id="TIGR02046">
    <property type="entry name" value="sdhC_b558_fam"/>
    <property type="match status" value="1"/>
</dbReference>
<evidence type="ECO:0000313" key="3">
    <source>
        <dbReference type="Proteomes" id="UP001058003"/>
    </source>
</evidence>
<gene>
    <name evidence="2" type="ORF">Daura_14155</name>
</gene>
<feature type="transmembrane region" description="Helical" evidence="1">
    <location>
        <begin position="188"/>
        <end position="209"/>
    </location>
</feature>
<name>A0A9Q9MHW4_9ACTN</name>
<dbReference type="SUPFAM" id="SSF81343">
    <property type="entry name" value="Fumarate reductase respiratory complex transmembrane subunits"/>
    <property type="match status" value="1"/>
</dbReference>
<dbReference type="KEGG" id="daur:Daura_14155"/>
<dbReference type="OrthoDB" id="9788081at2"/>
<keyword evidence="3" id="KW-1185">Reference proteome</keyword>
<evidence type="ECO:0000313" key="2">
    <source>
        <dbReference type="EMBL" id="UWZ57204.1"/>
    </source>
</evidence>
<proteinExistence type="predicted"/>
<dbReference type="GO" id="GO:0016020">
    <property type="term" value="C:membrane"/>
    <property type="evidence" value="ECO:0007669"/>
    <property type="project" value="InterPro"/>
</dbReference>
<keyword evidence="1" id="KW-0472">Membrane</keyword>
<feature type="transmembrane region" description="Helical" evidence="1">
    <location>
        <begin position="96"/>
        <end position="117"/>
    </location>
</feature>
<accession>A0A9Q9MHW4</accession>
<dbReference type="AlphaFoldDB" id="A0A9Q9MHW4"/>
<keyword evidence="1" id="KW-0812">Transmembrane</keyword>
<evidence type="ECO:0000256" key="1">
    <source>
        <dbReference type="SAM" id="Phobius"/>
    </source>
</evidence>